<evidence type="ECO:0000313" key="2">
    <source>
        <dbReference type="Proteomes" id="UP000252255"/>
    </source>
</evidence>
<proteinExistence type="predicted"/>
<dbReference type="Proteomes" id="UP000252255">
    <property type="component" value="Unassembled WGS sequence"/>
</dbReference>
<gene>
    <name evidence="1" type="ORF">TH30_05035</name>
</gene>
<dbReference type="EMBL" id="JPWI01000002">
    <property type="protein sequence ID" value="RCK47815.1"/>
    <property type="molecule type" value="Genomic_DNA"/>
</dbReference>
<comment type="caution">
    <text evidence="1">The sequence shown here is derived from an EMBL/GenBank/DDBJ whole genome shotgun (WGS) entry which is preliminary data.</text>
</comment>
<accession>A0A367X2D8</accession>
<evidence type="ECO:0000313" key="1">
    <source>
        <dbReference type="EMBL" id="RCK47815.1"/>
    </source>
</evidence>
<sequence>MSDYQRYALYYAPSSQSALGRFGDTWLGRDAETGNDIAHLAIDGLDGGEIVAATTSPVRYGFHGTLKPPFALKDGQTRSGLEVAINDLAVRLTPVRCGPLTLKAIGRFLALVPTEPVGELGELAASLVRALDDFREPEDEAAMNKRRAVGLTDRQEACLVQWGYPYVMEEFRFHLTLTNKLDAEQAQRFETALRPVVAPLCQDPFIVSDICLFGDPGDGKPFRFLKRFSLGG</sequence>
<dbReference type="Pfam" id="PF06299">
    <property type="entry name" value="DUF1045"/>
    <property type="match status" value="1"/>
</dbReference>
<protein>
    <recommendedName>
        <fullName evidence="3">Phosphonate metabolism protein</fullName>
    </recommendedName>
</protein>
<organism evidence="1 2">
    <name type="scientific">Thalassospira profundimaris</name>
    <dbReference type="NCBI Taxonomy" id="502049"/>
    <lineage>
        <taxon>Bacteria</taxon>
        <taxon>Pseudomonadati</taxon>
        <taxon>Pseudomonadota</taxon>
        <taxon>Alphaproteobacteria</taxon>
        <taxon>Rhodospirillales</taxon>
        <taxon>Thalassospiraceae</taxon>
        <taxon>Thalassospira</taxon>
    </lineage>
</organism>
<dbReference type="NCBIfam" id="TIGR03223">
    <property type="entry name" value="Phn_opern_protn"/>
    <property type="match status" value="1"/>
</dbReference>
<dbReference type="AlphaFoldDB" id="A0A367X2D8"/>
<dbReference type="OrthoDB" id="4954742at2"/>
<dbReference type="Gene3D" id="3.90.1140.10">
    <property type="entry name" value="Cyclic phosphodiesterase"/>
    <property type="match status" value="1"/>
</dbReference>
<dbReference type="PIRSF" id="PIRSF033328">
    <property type="entry name" value="Phest_Mll4975"/>
    <property type="match status" value="1"/>
</dbReference>
<dbReference type="RefSeq" id="WP_114097186.1">
    <property type="nucleotide sequence ID" value="NZ_JPWI01000002.1"/>
</dbReference>
<name>A0A367X2D8_9PROT</name>
<dbReference type="InterPro" id="IPR009389">
    <property type="entry name" value="DUF1045"/>
</dbReference>
<reference evidence="1 2" key="1">
    <citation type="submission" date="2014-07" db="EMBL/GenBank/DDBJ databases">
        <title>Draft genome sequence of Thalassospira profundimaris PR54-5.</title>
        <authorList>
            <person name="Lai Q."/>
            <person name="Shao Z."/>
        </authorList>
    </citation>
    <scope>NUCLEOTIDE SEQUENCE [LARGE SCALE GENOMIC DNA]</scope>
    <source>
        <strain evidence="1 2">PR54-5</strain>
    </source>
</reference>
<evidence type="ECO:0008006" key="3">
    <source>
        <dbReference type="Google" id="ProtNLM"/>
    </source>
</evidence>